<comment type="caution">
    <text evidence="2">The sequence shown here is derived from an EMBL/GenBank/DDBJ whole genome shotgun (WGS) entry which is preliminary data.</text>
</comment>
<protein>
    <recommendedName>
        <fullName evidence="4">Rap1a immunity protein domain-containing protein</fullName>
    </recommendedName>
</protein>
<accession>A0ABS8JNJ6</accession>
<keyword evidence="1" id="KW-0732">Signal</keyword>
<evidence type="ECO:0008006" key="4">
    <source>
        <dbReference type="Google" id="ProtNLM"/>
    </source>
</evidence>
<evidence type="ECO:0000313" key="3">
    <source>
        <dbReference type="Proteomes" id="UP001431019"/>
    </source>
</evidence>
<reference evidence="2 3" key="1">
    <citation type="submission" date="2021-11" db="EMBL/GenBank/DDBJ databases">
        <authorList>
            <person name="Oh E.-T."/>
            <person name="Kim S.-B."/>
        </authorList>
    </citation>
    <scope>NUCLEOTIDE SEQUENCE [LARGE SCALE GENOMIC DNA]</scope>
    <source>
        <strain evidence="2 3">MMS20-SJTR3</strain>
    </source>
</reference>
<dbReference type="Proteomes" id="UP001431019">
    <property type="component" value="Unassembled WGS sequence"/>
</dbReference>
<feature type="chain" id="PRO_5046938491" description="Rap1a immunity protein domain-containing protein" evidence="1">
    <location>
        <begin position="22"/>
        <end position="128"/>
    </location>
</feature>
<dbReference type="RefSeq" id="WP_230507710.1">
    <property type="nucleotide sequence ID" value="NZ_JAJITD010000001.1"/>
</dbReference>
<evidence type="ECO:0000313" key="2">
    <source>
        <dbReference type="EMBL" id="MCC8391471.1"/>
    </source>
</evidence>
<organism evidence="2 3">
    <name type="scientific">Paraburkholderia sejongensis</name>
    <dbReference type="NCBI Taxonomy" id="2886946"/>
    <lineage>
        <taxon>Bacteria</taxon>
        <taxon>Pseudomonadati</taxon>
        <taxon>Pseudomonadota</taxon>
        <taxon>Betaproteobacteria</taxon>
        <taxon>Burkholderiales</taxon>
        <taxon>Burkholderiaceae</taxon>
        <taxon>Paraburkholderia</taxon>
    </lineage>
</organism>
<gene>
    <name evidence="2" type="ORF">LJ656_02635</name>
</gene>
<evidence type="ECO:0000256" key="1">
    <source>
        <dbReference type="SAM" id="SignalP"/>
    </source>
</evidence>
<dbReference type="EMBL" id="JAJITD010000001">
    <property type="protein sequence ID" value="MCC8391471.1"/>
    <property type="molecule type" value="Genomic_DNA"/>
</dbReference>
<feature type="signal peptide" evidence="1">
    <location>
        <begin position="1"/>
        <end position="21"/>
    </location>
</feature>
<proteinExistence type="predicted"/>
<keyword evidence="3" id="KW-1185">Reference proteome</keyword>
<name>A0ABS8JNJ6_9BURK</name>
<sequence>MRATKFALALLTACFTLNASAEMTAAQYKKWAHADNDSIYAAYITGTINALGWANGDLVSQNRPPLFCPPEKLALGNQTVYPMLDAFFANHPGISDDFPVGLAILRALQGAFPCATSAGAGTGEKRKK</sequence>